<evidence type="ECO:0000259" key="9">
    <source>
        <dbReference type="PROSITE" id="PS51034"/>
    </source>
</evidence>
<accession>A0A2D0Q7X4</accession>
<dbReference type="InterPro" id="IPR049883">
    <property type="entry name" value="NOTCH1_EGF-like"/>
</dbReference>
<dbReference type="AlphaFoldDB" id="A0A2D0Q7X4"/>
<keyword evidence="2 7" id="KW-0732">Signal</keyword>
<dbReference type="InterPro" id="IPR053243">
    <property type="entry name" value="SJ_maturation_regulator"/>
</dbReference>
<proteinExistence type="predicted"/>
<keyword evidence="5" id="KW-0325">Glycoprotein</keyword>
<dbReference type="PROSITE" id="PS01187">
    <property type="entry name" value="EGF_CA"/>
    <property type="match status" value="1"/>
</dbReference>
<feature type="chain" id="PRO_5012022567" evidence="7">
    <location>
        <begin position="23"/>
        <end position="704"/>
    </location>
</feature>
<dbReference type="Pfam" id="PF00100">
    <property type="entry name" value="Zona_pellucida"/>
    <property type="match status" value="1"/>
</dbReference>
<dbReference type="InterPro" id="IPR036772">
    <property type="entry name" value="SRCR-like_dom_sf"/>
</dbReference>
<evidence type="ECO:0000256" key="3">
    <source>
        <dbReference type="ARBA" id="ARBA00022737"/>
    </source>
</evidence>
<dbReference type="SUPFAM" id="SSF56487">
    <property type="entry name" value="SRCR-like"/>
    <property type="match status" value="1"/>
</dbReference>
<feature type="signal peptide" evidence="7">
    <location>
        <begin position="1"/>
        <end position="22"/>
    </location>
</feature>
<dbReference type="InterPro" id="IPR055355">
    <property type="entry name" value="ZP-C"/>
</dbReference>
<dbReference type="Gene3D" id="2.60.40.3210">
    <property type="entry name" value="Zona pellucida, ZP-N domain"/>
    <property type="match status" value="1"/>
</dbReference>
<dbReference type="InterPro" id="IPR018097">
    <property type="entry name" value="EGF_Ca-bd_CS"/>
</dbReference>
<dbReference type="STRING" id="7998.ENSIPUP00000034980"/>
<keyword evidence="10" id="KW-1185">Reference proteome</keyword>
<dbReference type="PROSITE" id="PS00420">
    <property type="entry name" value="SRCR_1"/>
    <property type="match status" value="1"/>
</dbReference>
<dbReference type="Proteomes" id="UP000221080">
    <property type="component" value="Chromosome 27"/>
</dbReference>
<evidence type="ECO:0000256" key="5">
    <source>
        <dbReference type="ARBA" id="ARBA00023180"/>
    </source>
</evidence>
<dbReference type="InterPro" id="IPR001507">
    <property type="entry name" value="ZP_dom"/>
</dbReference>
<evidence type="ECO:0000313" key="10">
    <source>
        <dbReference type="Proteomes" id="UP000221080"/>
    </source>
</evidence>
<dbReference type="FunFam" id="3.10.250.10:FF:000006">
    <property type="entry name" value="neurotrypsin isoform X2"/>
    <property type="match status" value="1"/>
</dbReference>
<dbReference type="Gene3D" id="3.10.250.10">
    <property type="entry name" value="SRCR-like domain"/>
    <property type="match status" value="1"/>
</dbReference>
<dbReference type="Pfam" id="PF07645">
    <property type="entry name" value="EGF_CA"/>
    <property type="match status" value="1"/>
</dbReference>
<dbReference type="Pfam" id="PF00530">
    <property type="entry name" value="SRCR"/>
    <property type="match status" value="1"/>
</dbReference>
<dbReference type="PROSITE" id="PS50287">
    <property type="entry name" value="SRCR_2"/>
    <property type="match status" value="1"/>
</dbReference>
<dbReference type="GO" id="GO:0045217">
    <property type="term" value="P:cell-cell junction maintenance"/>
    <property type="evidence" value="ECO:0007669"/>
    <property type="project" value="TreeGrafter"/>
</dbReference>
<evidence type="ECO:0000256" key="6">
    <source>
        <dbReference type="PROSITE-ProRule" id="PRU00196"/>
    </source>
</evidence>
<feature type="disulfide bond" evidence="6">
    <location>
        <begin position="362"/>
        <end position="423"/>
    </location>
</feature>
<sequence>MAKSCTALFLFFIIAFTSCVSGLVVVTSCDACHKHASCAPVLKESRTQADSFPPTFTCSCTEGFSGNGITCYNISACSKLGASCCTDGYHWSEHGCVDIDECSGEKSPCTAPLLCKNTPGSFACLPPVAYTKDTVQDIELASNQLTCGGEVCSSGQDCITINGALRCVDPCQYYTILDDPWRSTDLETSGTLHCDVGINWHGWYRMYLGNASVYMPQRCIQPNTCGTNSPIWLKTPPPSQSESVVQATVCASWIGGCCNFEFSIGVKACPGNYYVYKFVSPPLCFLAYAADANSKVCDTCKNGESCVSEDKITWTCKAQAPDPVRLAGGSNRCEGRVELYHDGQWGTVCDDGWNMNNAEVVCRQIGCGRAIAAPMNAYFGPGTGPIWLDDTNCAGSEPFLVDCRHSGFGNHNCGHHEDAGVICEDVSPELVCNRTTMLLGVPSNFRVSRSLEPSSGHLADPSCTAGHEVNGIVWYEVQSQEGVCGNVLRTNSTQVVYSNILYLYPVNTSTFALPTAFPFSCIYPLDSLTSLDLGLNPFLPMQESGLVGYGPAASVTMFLFHDANFTSSYPPGPVTLPVGTPLYVGMNVQEVESTRFNVVIEECYITGKPDANSTERYYLIQSRCSSNPRDVIVNENGMSQSARFTALLFLYQGNYNEMFLQCRFTLCDRMTDSCSARCQTRTTRSISNHKSLTIGPITWTKEGQ</sequence>
<feature type="domain" description="ZP" evidence="9">
    <location>
        <begin position="431"/>
        <end position="685"/>
    </location>
</feature>
<dbReference type="InterPro" id="IPR042235">
    <property type="entry name" value="ZP-C_dom"/>
</dbReference>
<keyword evidence="4 6" id="KW-1015">Disulfide bond</keyword>
<feature type="disulfide bond" evidence="6">
    <location>
        <begin position="349"/>
        <end position="413"/>
    </location>
</feature>
<gene>
    <name evidence="11" type="primary">LOC108259110</name>
</gene>
<dbReference type="Pfam" id="PF23283">
    <property type="entry name" value="D8C_UMOD"/>
    <property type="match status" value="1"/>
</dbReference>
<evidence type="ECO:0000256" key="7">
    <source>
        <dbReference type="SAM" id="SignalP"/>
    </source>
</evidence>
<evidence type="ECO:0000256" key="2">
    <source>
        <dbReference type="ARBA" id="ARBA00022729"/>
    </source>
</evidence>
<dbReference type="GO" id="GO:0016020">
    <property type="term" value="C:membrane"/>
    <property type="evidence" value="ECO:0007669"/>
    <property type="project" value="InterPro"/>
</dbReference>
<feature type="domain" description="SRCR" evidence="8">
    <location>
        <begin position="324"/>
        <end position="424"/>
    </location>
</feature>
<organism evidence="10 11">
    <name type="scientific">Ictalurus punctatus</name>
    <name type="common">Channel catfish</name>
    <name type="synonym">Silurus punctatus</name>
    <dbReference type="NCBI Taxonomy" id="7998"/>
    <lineage>
        <taxon>Eukaryota</taxon>
        <taxon>Metazoa</taxon>
        <taxon>Chordata</taxon>
        <taxon>Craniata</taxon>
        <taxon>Vertebrata</taxon>
        <taxon>Euteleostomi</taxon>
        <taxon>Actinopterygii</taxon>
        <taxon>Neopterygii</taxon>
        <taxon>Teleostei</taxon>
        <taxon>Ostariophysi</taxon>
        <taxon>Siluriformes</taxon>
        <taxon>Ictaluridae</taxon>
        <taxon>Ictalurus</taxon>
    </lineage>
</organism>
<dbReference type="Gene3D" id="2.10.25.10">
    <property type="entry name" value="Laminin"/>
    <property type="match status" value="2"/>
</dbReference>
<dbReference type="PANTHER" id="PTHR47653:SF1">
    <property type="entry name" value="DELETED IN MALIGNANT BRAIN TUMORS 1 PROTEIN"/>
    <property type="match status" value="1"/>
</dbReference>
<keyword evidence="3" id="KW-0677">Repeat</keyword>
<evidence type="ECO:0000313" key="11">
    <source>
        <dbReference type="RefSeq" id="XP_017313816.1"/>
    </source>
</evidence>
<dbReference type="PROSITE" id="PS51034">
    <property type="entry name" value="ZP_2"/>
    <property type="match status" value="1"/>
</dbReference>
<dbReference type="SMART" id="SM00241">
    <property type="entry name" value="ZP"/>
    <property type="match status" value="1"/>
</dbReference>
<reference evidence="10" key="1">
    <citation type="journal article" date="2016" name="Nat. Commun.">
        <title>The channel catfish genome sequence provides insights into the evolution of scale formation in teleosts.</title>
        <authorList>
            <person name="Liu Z."/>
            <person name="Liu S."/>
            <person name="Yao J."/>
            <person name="Bao L."/>
            <person name="Zhang J."/>
            <person name="Li Y."/>
            <person name="Jiang C."/>
            <person name="Sun L."/>
            <person name="Wang R."/>
            <person name="Zhang Y."/>
            <person name="Zhou T."/>
            <person name="Zeng Q."/>
            <person name="Fu Q."/>
            <person name="Gao S."/>
            <person name="Li N."/>
            <person name="Koren S."/>
            <person name="Jiang Y."/>
            <person name="Zimin A."/>
            <person name="Xu P."/>
            <person name="Phillippy A.M."/>
            <person name="Geng X."/>
            <person name="Song L."/>
            <person name="Sun F."/>
            <person name="Li C."/>
            <person name="Wang X."/>
            <person name="Chen A."/>
            <person name="Jin Y."/>
            <person name="Yuan Z."/>
            <person name="Yang Y."/>
            <person name="Tan S."/>
            <person name="Peatman E."/>
            <person name="Lu J."/>
            <person name="Qin Z."/>
            <person name="Dunham R."/>
            <person name="Li Z."/>
            <person name="Sonstegard T."/>
            <person name="Feng J."/>
            <person name="Danzmann R.G."/>
            <person name="Schroeder S."/>
            <person name="Scheffler B."/>
            <person name="Duke M.V."/>
            <person name="Ballard L."/>
            <person name="Kucuktas H."/>
            <person name="Kaltenboeck L."/>
            <person name="Liu H."/>
            <person name="Armbruster J."/>
            <person name="Xie Y."/>
            <person name="Kirby M.L."/>
            <person name="Tian Y."/>
            <person name="Flanagan M.E."/>
            <person name="Mu W."/>
            <person name="Waldbieser G.C."/>
        </authorList>
    </citation>
    <scope>NUCLEOTIDE SEQUENCE [LARGE SCALE GENOMIC DNA]</scope>
    <source>
        <strain evidence="10">SDA103</strain>
    </source>
</reference>
<evidence type="ECO:0000256" key="4">
    <source>
        <dbReference type="ARBA" id="ARBA00023157"/>
    </source>
</evidence>
<dbReference type="KEGG" id="ipu:108259110"/>
<keyword evidence="1" id="KW-0245">EGF-like domain</keyword>
<dbReference type="InterPro" id="IPR057774">
    <property type="entry name" value="D8C_UMOD/GP2/OIT3-like"/>
</dbReference>
<dbReference type="InterPro" id="IPR001190">
    <property type="entry name" value="SRCR"/>
</dbReference>
<dbReference type="GO" id="GO:0032502">
    <property type="term" value="P:developmental process"/>
    <property type="evidence" value="ECO:0007669"/>
    <property type="project" value="UniProtKB-ARBA"/>
</dbReference>
<feature type="disulfide bond" evidence="6">
    <location>
        <begin position="393"/>
        <end position="403"/>
    </location>
</feature>
<protein>
    <submittedName>
        <fullName evidence="11">Uromodulin</fullName>
    </submittedName>
</protein>
<dbReference type="RefSeq" id="XP_017313816.1">
    <property type="nucleotide sequence ID" value="XM_017458327.3"/>
</dbReference>
<name>A0A2D0Q7X4_ICTPU</name>
<dbReference type="PROSITE" id="PS51257">
    <property type="entry name" value="PROKAR_LIPOPROTEIN"/>
    <property type="match status" value="1"/>
</dbReference>
<evidence type="ECO:0000256" key="1">
    <source>
        <dbReference type="ARBA" id="ARBA00022536"/>
    </source>
</evidence>
<dbReference type="OMA" id="KIGWYRF"/>
<evidence type="ECO:0000259" key="8">
    <source>
        <dbReference type="PROSITE" id="PS50287"/>
    </source>
</evidence>
<dbReference type="GeneID" id="108259110"/>
<dbReference type="OrthoDB" id="2015116at2759"/>
<dbReference type="PRINTS" id="PR00258">
    <property type="entry name" value="SPERACTRCPTR"/>
</dbReference>
<dbReference type="GO" id="GO:0005509">
    <property type="term" value="F:calcium ion binding"/>
    <property type="evidence" value="ECO:0007669"/>
    <property type="project" value="InterPro"/>
</dbReference>
<reference evidence="11" key="2">
    <citation type="submission" date="2025-08" db="UniProtKB">
        <authorList>
            <consortium name="RefSeq"/>
        </authorList>
    </citation>
    <scope>IDENTIFICATION</scope>
    <source>
        <tissue evidence="11">Blood</tissue>
    </source>
</reference>
<dbReference type="Gene3D" id="2.60.40.4100">
    <property type="entry name" value="Zona pellucida, ZP-C domain"/>
    <property type="match status" value="1"/>
</dbReference>
<dbReference type="PANTHER" id="PTHR47653">
    <property type="entry name" value="PROTEIN BARK BEETLE"/>
    <property type="match status" value="1"/>
</dbReference>
<dbReference type="SMART" id="SM00202">
    <property type="entry name" value="SR"/>
    <property type="match status" value="1"/>
</dbReference>